<dbReference type="EMBL" id="CP102774">
    <property type="protein sequence ID" value="UZF87427.1"/>
    <property type="molecule type" value="Genomic_DNA"/>
</dbReference>
<dbReference type="AlphaFoldDB" id="A0A9E7ZW16"/>
<gene>
    <name evidence="1" type="ORF">NWE54_01125</name>
</gene>
<evidence type="ECO:0000313" key="1">
    <source>
        <dbReference type="EMBL" id="UZF87427.1"/>
    </source>
</evidence>
<sequence length="111" mass="11248">MERLSPAGGFVVGLVCLLVSLGALVSLPRATDGSVPVAIVFPPWTDGAEAIARSFAVGHRVLRSGRFSAIVVVAPTPGGQAPSLPQGAWFSLVLAGLAGCLDIPGQTEKLS</sequence>
<name>A0A9E7ZW16_9HYPH</name>
<proteinExistence type="predicted"/>
<organism evidence="1">
    <name type="scientific">Bosea sp. NBC_00436</name>
    <dbReference type="NCBI Taxonomy" id="2969620"/>
    <lineage>
        <taxon>Bacteria</taxon>
        <taxon>Pseudomonadati</taxon>
        <taxon>Pseudomonadota</taxon>
        <taxon>Alphaproteobacteria</taxon>
        <taxon>Hyphomicrobiales</taxon>
        <taxon>Boseaceae</taxon>
        <taxon>Bosea</taxon>
    </lineage>
</organism>
<protein>
    <submittedName>
        <fullName evidence="1">Uncharacterized protein</fullName>
    </submittedName>
</protein>
<accession>A0A9E7ZW16</accession>
<reference evidence="1" key="1">
    <citation type="submission" date="2022-08" db="EMBL/GenBank/DDBJ databases">
        <title>Complete Genome Sequences of 2 Bosea sp. soil isolates.</title>
        <authorList>
            <person name="Alvarez Arevalo M."/>
            <person name="Sterndorff E.B."/>
            <person name="Faurdal D."/>
            <person name="Joergensen T.S."/>
            <person name="Weber T."/>
        </authorList>
    </citation>
    <scope>NUCLEOTIDE SEQUENCE</scope>
    <source>
        <strain evidence="1">NBC_00436</strain>
    </source>
</reference>